<dbReference type="PROSITE" id="PS51750">
    <property type="entry name" value="BRO_N"/>
    <property type="match status" value="1"/>
</dbReference>
<evidence type="ECO:0000313" key="2">
    <source>
        <dbReference type="Proteomes" id="UP000028826"/>
    </source>
</evidence>
<dbReference type="PANTHER" id="PTHR36180:SF2">
    <property type="entry name" value="BRO FAMILY PROTEIN"/>
    <property type="match status" value="1"/>
</dbReference>
<dbReference type="SMART" id="SM01040">
    <property type="entry name" value="Bro-N"/>
    <property type="match status" value="1"/>
</dbReference>
<keyword evidence="2" id="KW-1185">Reference proteome</keyword>
<dbReference type="EMBL" id="JGYG01000002">
    <property type="protein sequence ID" value="KFI31550.1"/>
    <property type="molecule type" value="Genomic_DNA"/>
</dbReference>
<sequence>MTSISHIERNTMNTLTTLPAVTISDTRFGKLRSVVLDGQTWFVAKDICRALGIQNTALATKGVSPSQKRQVKTDPRQGRPSIVLTEAGMYALILRSKKPAAQRFRKIIVQETFPSLMNHVVFEKEIAPTAFSALFVQASRNFFAANEGTV</sequence>
<name>A0A086YBA0_9RHOB</name>
<protein>
    <submittedName>
        <fullName evidence="1">Uncharacterized protein</fullName>
    </submittedName>
</protein>
<dbReference type="Pfam" id="PF02498">
    <property type="entry name" value="Bro-N"/>
    <property type="match status" value="1"/>
</dbReference>
<accession>A0A086YBA0</accession>
<gene>
    <name evidence="1" type="ORF">CN97_10000</name>
</gene>
<reference evidence="1 2" key="1">
    <citation type="submission" date="2014-03" db="EMBL/GenBank/DDBJ databases">
        <title>Genome of Haematobacter massiliensis CCUG 47968.</title>
        <authorList>
            <person name="Wang D."/>
            <person name="Wang G."/>
        </authorList>
    </citation>
    <scope>NUCLEOTIDE SEQUENCE [LARGE SCALE GENOMIC DNA]</scope>
    <source>
        <strain evidence="1 2">CCUG 47968</strain>
    </source>
</reference>
<dbReference type="Proteomes" id="UP000028826">
    <property type="component" value="Unassembled WGS sequence"/>
</dbReference>
<dbReference type="PANTHER" id="PTHR36180">
    <property type="entry name" value="DNA-BINDING PROTEIN-RELATED-RELATED"/>
    <property type="match status" value="1"/>
</dbReference>
<evidence type="ECO:0000313" key="1">
    <source>
        <dbReference type="EMBL" id="KFI31550.1"/>
    </source>
</evidence>
<comment type="caution">
    <text evidence="1">The sequence shown here is derived from an EMBL/GenBank/DDBJ whole genome shotgun (WGS) entry which is preliminary data.</text>
</comment>
<proteinExistence type="predicted"/>
<dbReference type="AlphaFoldDB" id="A0A086YBA0"/>
<dbReference type="OrthoDB" id="9808959at2"/>
<dbReference type="eggNOG" id="COG3617">
    <property type="taxonomic scope" value="Bacteria"/>
</dbReference>
<dbReference type="InterPro" id="IPR003497">
    <property type="entry name" value="BRO_N_domain"/>
</dbReference>
<dbReference type="STRING" id="195105.CN97_10000"/>
<organism evidence="1 2">
    <name type="scientific">Haematobacter massiliensis</name>
    <dbReference type="NCBI Taxonomy" id="195105"/>
    <lineage>
        <taxon>Bacteria</taxon>
        <taxon>Pseudomonadati</taxon>
        <taxon>Pseudomonadota</taxon>
        <taxon>Alphaproteobacteria</taxon>
        <taxon>Rhodobacterales</taxon>
        <taxon>Paracoccaceae</taxon>
        <taxon>Haematobacter</taxon>
    </lineage>
</organism>